<dbReference type="InterPro" id="IPR011765">
    <property type="entry name" value="Pept_M16_N"/>
</dbReference>
<gene>
    <name evidence="4" type="ORF">BXT84_06955</name>
</gene>
<dbReference type="Proteomes" id="UP000325292">
    <property type="component" value="Chromosome"/>
</dbReference>
<sequence length="419" mass="46704">MNYLTPLSSGLTLAWDDYGSLGTTAIAFYVHVGSRDENPELFGAAHFLEHAVFKGARSWSARDIANIQDRLGGEINAFTTRDYTVFYAKVLASKAADALELLWAMVSEPWLREDDIGKERQVILEELLEAEDDLEDRATELYMAALYPDEQFHHDILGSRRSLRQLNAEQLKNFHRKFYHPDNITLVLSGEGVEELKVLAESLRWPHPLGPSITPVRLGPKIGPHIEILSRPGEQVHVTMGVPAPRMFDADHDAALVLSTILGGQNSSRLWQRLREDEGLVYTVSASYSAMKDWGELSIYMAMSPQSVPQALEAATQEVMNLLEYGPTEEERAWALTQAETAMAFTMETPDGRMARLGAYAVYGASPLDPKARLSRLEQVSCEQIMRVSREILAVRPWAVAACGPVQGLERVLQTALHA</sequence>
<evidence type="ECO:0000259" key="2">
    <source>
        <dbReference type="Pfam" id="PF00675"/>
    </source>
</evidence>
<keyword evidence="5" id="KW-1185">Reference proteome</keyword>
<dbReference type="InterPro" id="IPR050361">
    <property type="entry name" value="MPP/UQCRC_Complex"/>
</dbReference>
<dbReference type="EMBL" id="CP019454">
    <property type="protein sequence ID" value="AUW93714.1"/>
    <property type="molecule type" value="Genomic_DNA"/>
</dbReference>
<dbReference type="InterPro" id="IPR011249">
    <property type="entry name" value="Metalloenz_LuxS/M16"/>
</dbReference>
<evidence type="ECO:0000313" key="5">
    <source>
        <dbReference type="Proteomes" id="UP000325292"/>
    </source>
</evidence>
<dbReference type="SUPFAM" id="SSF63411">
    <property type="entry name" value="LuxS/MPP-like metallohydrolase"/>
    <property type="match status" value="2"/>
</dbReference>
<dbReference type="PANTHER" id="PTHR11851:SF49">
    <property type="entry name" value="MITOCHONDRIAL-PROCESSING PEPTIDASE SUBUNIT ALPHA"/>
    <property type="match status" value="1"/>
</dbReference>
<feature type="domain" description="Peptidase M16 N-terminal" evidence="2">
    <location>
        <begin position="24"/>
        <end position="158"/>
    </location>
</feature>
<reference evidence="4 5" key="1">
    <citation type="journal article" date="2019" name="Sci. Rep.">
        <title>Sulfobacillus thermotolerans: new insights into resistance and metabolic capacities of acidophilic chemolithotrophs.</title>
        <authorList>
            <person name="Panyushkina A.E."/>
            <person name="Babenko V.V."/>
            <person name="Nikitina A.S."/>
            <person name="Selezneva O.V."/>
            <person name="Tsaplina I.A."/>
            <person name="Letarova M.A."/>
            <person name="Kostryukova E.S."/>
            <person name="Letarov A.V."/>
        </authorList>
    </citation>
    <scope>NUCLEOTIDE SEQUENCE [LARGE SCALE GENOMIC DNA]</scope>
    <source>
        <strain evidence="4 5">Kr1</strain>
    </source>
</reference>
<evidence type="ECO:0000259" key="3">
    <source>
        <dbReference type="Pfam" id="PF05193"/>
    </source>
</evidence>
<evidence type="ECO:0000313" key="4">
    <source>
        <dbReference type="EMBL" id="AUW93714.1"/>
    </source>
</evidence>
<dbReference type="Gene3D" id="3.30.830.10">
    <property type="entry name" value="Metalloenzyme, LuxS/M16 peptidase-like"/>
    <property type="match status" value="2"/>
</dbReference>
<accession>A0ABM6RQQ0</accession>
<evidence type="ECO:0000256" key="1">
    <source>
        <dbReference type="ARBA" id="ARBA00007261"/>
    </source>
</evidence>
<organism evidence="4 5">
    <name type="scientific">Sulfobacillus thermotolerans</name>
    <dbReference type="NCBI Taxonomy" id="338644"/>
    <lineage>
        <taxon>Bacteria</taxon>
        <taxon>Bacillati</taxon>
        <taxon>Bacillota</taxon>
        <taxon>Clostridia</taxon>
        <taxon>Eubacteriales</taxon>
        <taxon>Clostridiales Family XVII. Incertae Sedis</taxon>
        <taxon>Sulfobacillus</taxon>
    </lineage>
</organism>
<dbReference type="PANTHER" id="PTHR11851">
    <property type="entry name" value="METALLOPROTEASE"/>
    <property type="match status" value="1"/>
</dbReference>
<dbReference type="Pfam" id="PF00675">
    <property type="entry name" value="Peptidase_M16"/>
    <property type="match status" value="1"/>
</dbReference>
<evidence type="ECO:0008006" key="6">
    <source>
        <dbReference type="Google" id="ProtNLM"/>
    </source>
</evidence>
<dbReference type="InterPro" id="IPR007863">
    <property type="entry name" value="Peptidase_M16_C"/>
</dbReference>
<feature type="domain" description="Peptidase M16 C-terminal" evidence="3">
    <location>
        <begin position="166"/>
        <end position="331"/>
    </location>
</feature>
<name>A0ABM6RQQ0_9FIRM</name>
<protein>
    <recommendedName>
        <fullName evidence="6">Peptidase M16</fullName>
    </recommendedName>
</protein>
<comment type="similarity">
    <text evidence="1">Belongs to the peptidase M16 family.</text>
</comment>
<proteinExistence type="inferred from homology"/>
<dbReference type="Pfam" id="PF05193">
    <property type="entry name" value="Peptidase_M16_C"/>
    <property type="match status" value="1"/>
</dbReference>